<dbReference type="SMART" id="SM00595">
    <property type="entry name" value="MADF"/>
    <property type="match status" value="1"/>
</dbReference>
<dbReference type="OrthoDB" id="6081971at2759"/>
<dbReference type="GO" id="GO:0006357">
    <property type="term" value="P:regulation of transcription by RNA polymerase II"/>
    <property type="evidence" value="ECO:0007669"/>
    <property type="project" value="TreeGrafter"/>
</dbReference>
<dbReference type="AlphaFoldDB" id="A0A8I6ST42"/>
<name>A0A8I6ST42_CIMLE</name>
<sequence length="329" mass="37686">MMKYCIIPVTHRATYHSDPVLIAATGDIPVQNYKKHYAIRRSSFKMGDEITEIFIEKVRKYVYLYDTSHHHYKNVVKKAETWAMIGQELNITSDAAKGKWKNLRDCYLRFKKSVIGKTGQAKKYQKWPWSEYMQFLDETLQMRPATSNIQTAEIEDKEHEDLERVSEENKIQKTPVSPNMPPPLSQKRKAAPTAKDTSHITEVDKVINYLNNKAAKREYDGIDHLFLSYADTFRTFQPATQAMLKMELATLFARTEMRELEAHSQRPVLSTPQSPLHPDSSHSSSTAFASGDTSPTYQSLNSIPSSSANSSFGNARELYETYGSHFQLN</sequence>
<reference evidence="3" key="1">
    <citation type="submission" date="2022-01" db="UniProtKB">
        <authorList>
            <consortium name="EnsemblMetazoa"/>
        </authorList>
    </citation>
    <scope>IDENTIFICATION</scope>
</reference>
<feature type="compositionally biased region" description="Polar residues" evidence="1">
    <location>
        <begin position="286"/>
        <end position="298"/>
    </location>
</feature>
<keyword evidence="4" id="KW-1185">Reference proteome</keyword>
<dbReference type="EnsemblMetazoa" id="XM_024229851.1">
    <property type="protein sequence ID" value="XP_024085619.1"/>
    <property type="gene ID" value="LOC112128071"/>
</dbReference>
<accession>A0A8I6ST42</accession>
<evidence type="ECO:0000313" key="4">
    <source>
        <dbReference type="Proteomes" id="UP000494040"/>
    </source>
</evidence>
<dbReference type="PROSITE" id="PS51029">
    <property type="entry name" value="MADF"/>
    <property type="match status" value="1"/>
</dbReference>
<feature type="compositionally biased region" description="Low complexity" evidence="1">
    <location>
        <begin position="274"/>
        <end position="285"/>
    </location>
</feature>
<feature type="domain" description="MADF" evidence="2">
    <location>
        <begin position="53"/>
        <end position="141"/>
    </location>
</feature>
<feature type="region of interest" description="Disordered" evidence="1">
    <location>
        <begin position="262"/>
        <end position="310"/>
    </location>
</feature>
<evidence type="ECO:0000259" key="2">
    <source>
        <dbReference type="PROSITE" id="PS51029"/>
    </source>
</evidence>
<dbReference type="GO" id="GO:0005667">
    <property type="term" value="C:transcription regulator complex"/>
    <property type="evidence" value="ECO:0007669"/>
    <property type="project" value="TreeGrafter"/>
</dbReference>
<dbReference type="InterPro" id="IPR039353">
    <property type="entry name" value="TF_Adf1"/>
</dbReference>
<feature type="region of interest" description="Disordered" evidence="1">
    <location>
        <begin position="166"/>
        <end position="197"/>
    </location>
</feature>
<evidence type="ECO:0000256" key="1">
    <source>
        <dbReference type="SAM" id="MobiDB-lite"/>
    </source>
</evidence>
<dbReference type="PANTHER" id="PTHR12243:SF67">
    <property type="entry name" value="COREPRESSOR OF PANGOLIN, ISOFORM A-RELATED"/>
    <property type="match status" value="1"/>
</dbReference>
<evidence type="ECO:0000313" key="3">
    <source>
        <dbReference type="EnsemblMetazoa" id="XP_024085619.1"/>
    </source>
</evidence>
<dbReference type="Pfam" id="PF10545">
    <property type="entry name" value="MADF_DNA_bdg"/>
    <property type="match status" value="1"/>
</dbReference>
<dbReference type="InterPro" id="IPR006578">
    <property type="entry name" value="MADF-dom"/>
</dbReference>
<proteinExistence type="predicted"/>
<dbReference type="PANTHER" id="PTHR12243">
    <property type="entry name" value="MADF DOMAIN TRANSCRIPTION FACTOR"/>
    <property type="match status" value="1"/>
</dbReference>
<dbReference type="KEGG" id="clec:112128071"/>
<dbReference type="GO" id="GO:0005634">
    <property type="term" value="C:nucleus"/>
    <property type="evidence" value="ECO:0007669"/>
    <property type="project" value="TreeGrafter"/>
</dbReference>
<protein>
    <recommendedName>
        <fullName evidence="2">MADF domain-containing protein</fullName>
    </recommendedName>
</protein>
<dbReference type="RefSeq" id="XP_024085619.1">
    <property type="nucleotide sequence ID" value="XM_024229851.1"/>
</dbReference>
<dbReference type="Proteomes" id="UP000494040">
    <property type="component" value="Unassembled WGS sequence"/>
</dbReference>
<dbReference type="GeneID" id="112128071"/>
<organism evidence="3 4">
    <name type="scientific">Cimex lectularius</name>
    <name type="common">Bed bug</name>
    <name type="synonym">Acanthia lectularia</name>
    <dbReference type="NCBI Taxonomy" id="79782"/>
    <lineage>
        <taxon>Eukaryota</taxon>
        <taxon>Metazoa</taxon>
        <taxon>Ecdysozoa</taxon>
        <taxon>Arthropoda</taxon>
        <taxon>Hexapoda</taxon>
        <taxon>Insecta</taxon>
        <taxon>Pterygota</taxon>
        <taxon>Neoptera</taxon>
        <taxon>Paraneoptera</taxon>
        <taxon>Hemiptera</taxon>
        <taxon>Heteroptera</taxon>
        <taxon>Panheteroptera</taxon>
        <taxon>Cimicomorpha</taxon>
        <taxon>Cimicidae</taxon>
        <taxon>Cimex</taxon>
    </lineage>
</organism>
<feature type="compositionally biased region" description="Low complexity" evidence="1">
    <location>
        <begin position="299"/>
        <end position="310"/>
    </location>
</feature>
<dbReference type="OMA" id="ARICAQP"/>